<evidence type="ECO:0000256" key="1">
    <source>
        <dbReference type="ARBA" id="ARBA00004389"/>
    </source>
</evidence>
<dbReference type="SMART" id="SM00271">
    <property type="entry name" value="DnaJ"/>
    <property type="match status" value="1"/>
</dbReference>
<dbReference type="RefSeq" id="XP_002140174.1">
    <property type="nucleotide sequence ID" value="XM_002140138.1"/>
</dbReference>
<dbReference type="InterPro" id="IPR018253">
    <property type="entry name" value="DnaJ_domain_CS"/>
</dbReference>
<dbReference type="CDD" id="cd06257">
    <property type="entry name" value="DnaJ"/>
    <property type="match status" value="1"/>
</dbReference>
<dbReference type="OrthoDB" id="552049at2759"/>
<feature type="region of interest" description="Disordered" evidence="6">
    <location>
        <begin position="229"/>
        <end position="248"/>
    </location>
</feature>
<keyword evidence="10" id="KW-1185">Reference proteome</keyword>
<accession>B6ACH1</accession>
<evidence type="ECO:0000256" key="2">
    <source>
        <dbReference type="ARBA" id="ARBA00022692"/>
    </source>
</evidence>
<evidence type="ECO:0000259" key="8">
    <source>
        <dbReference type="PROSITE" id="PS50076"/>
    </source>
</evidence>
<reference evidence="9" key="1">
    <citation type="submission" date="2008-06" db="EMBL/GenBank/DDBJ databases">
        <authorList>
            <person name="Lorenzi H."/>
            <person name="Inman J."/>
            <person name="Miller J."/>
            <person name="Schobel S."/>
            <person name="Amedeo P."/>
            <person name="Caler E.V."/>
            <person name="da Silva J."/>
        </authorList>
    </citation>
    <scope>NUCLEOTIDE SEQUENCE [LARGE SCALE GENOMIC DNA]</scope>
    <source>
        <strain evidence="9">RN66</strain>
    </source>
</reference>
<evidence type="ECO:0000256" key="4">
    <source>
        <dbReference type="ARBA" id="ARBA00022989"/>
    </source>
</evidence>
<keyword evidence="4 7" id="KW-1133">Transmembrane helix</keyword>
<dbReference type="InterPro" id="IPR051100">
    <property type="entry name" value="DnaJ_subfamily_B/C"/>
</dbReference>
<evidence type="ECO:0000313" key="9">
    <source>
        <dbReference type="EMBL" id="EEA05825.1"/>
    </source>
</evidence>
<dbReference type="PROSITE" id="PS50076">
    <property type="entry name" value="DNAJ_2"/>
    <property type="match status" value="1"/>
</dbReference>
<feature type="domain" description="J" evidence="8">
    <location>
        <begin position="114"/>
        <end position="178"/>
    </location>
</feature>
<evidence type="ECO:0000256" key="5">
    <source>
        <dbReference type="ARBA" id="ARBA00023136"/>
    </source>
</evidence>
<dbReference type="eggNOG" id="KOG0714">
    <property type="taxonomic scope" value="Eukaryota"/>
</dbReference>
<name>B6ACH1_CRYMR</name>
<evidence type="ECO:0000256" key="6">
    <source>
        <dbReference type="SAM" id="MobiDB-lite"/>
    </source>
</evidence>
<dbReference type="PANTHER" id="PTHR43908">
    <property type="entry name" value="AT29763P-RELATED"/>
    <property type="match status" value="1"/>
</dbReference>
<evidence type="ECO:0000313" key="10">
    <source>
        <dbReference type="Proteomes" id="UP000001460"/>
    </source>
</evidence>
<dbReference type="VEuPathDB" id="CryptoDB:CMU_015720"/>
<dbReference type="OMA" id="DDRMRKK"/>
<evidence type="ECO:0000256" key="7">
    <source>
        <dbReference type="SAM" id="Phobius"/>
    </source>
</evidence>
<sequence length="403" mass="46882">MDSNKEEANRCRRIAENAIKSGDIDKAIRLLEKSYRMYPSNDVDDILKKLNDQRKVRSNCQNKSPQGDMNSNCMRYNASKVIKSPISNSDTSNGSASSKESPELLCKRILKAKDYYTTLGISRDADDVAIKKAYKKLALLLHPDKCKASSAEEAFKKIALAFQTLSDTEKRQIYDQYGENGPPIQSNSSDVRYYQYHGSMDGFLTPEDLFRMFFGGMSPNIAFQQRQRQVRHNRSNQNSDRDQQRQYNNGMSNGHLWQKFAGIIQIIPIVLMILLALLGNFIPSYTPNTKAAYSLSRNREYYQQKWTGIHNVPFYINPKSGFDRQYPQNSSKLHELEVQIEMLHFTRECGIEERTLLQDIAYAKYYQNKEKLREIQSRQKPNCDKLKWLRDSYPNIYRQIIRH</sequence>
<keyword evidence="5 7" id="KW-0472">Membrane</keyword>
<dbReference type="PANTHER" id="PTHR43908:SF3">
    <property type="entry name" value="AT29763P-RELATED"/>
    <property type="match status" value="1"/>
</dbReference>
<dbReference type="Gene3D" id="1.10.287.110">
    <property type="entry name" value="DnaJ domain"/>
    <property type="match status" value="1"/>
</dbReference>
<dbReference type="Proteomes" id="UP000001460">
    <property type="component" value="Unassembled WGS sequence"/>
</dbReference>
<dbReference type="GO" id="GO:0005789">
    <property type="term" value="C:endoplasmic reticulum membrane"/>
    <property type="evidence" value="ECO:0007669"/>
    <property type="project" value="UniProtKB-SubCell"/>
</dbReference>
<keyword evidence="3" id="KW-0256">Endoplasmic reticulum</keyword>
<dbReference type="PRINTS" id="PR00625">
    <property type="entry name" value="JDOMAIN"/>
</dbReference>
<dbReference type="InterPro" id="IPR001623">
    <property type="entry name" value="DnaJ_domain"/>
</dbReference>
<organism evidence="9 10">
    <name type="scientific">Cryptosporidium muris (strain RN66)</name>
    <dbReference type="NCBI Taxonomy" id="441375"/>
    <lineage>
        <taxon>Eukaryota</taxon>
        <taxon>Sar</taxon>
        <taxon>Alveolata</taxon>
        <taxon>Apicomplexa</taxon>
        <taxon>Conoidasida</taxon>
        <taxon>Coccidia</taxon>
        <taxon>Eucoccidiorida</taxon>
        <taxon>Eimeriorina</taxon>
        <taxon>Cryptosporidiidae</taxon>
        <taxon>Cryptosporidium</taxon>
    </lineage>
</organism>
<dbReference type="GO" id="GO:0071218">
    <property type="term" value="P:cellular response to misfolded protein"/>
    <property type="evidence" value="ECO:0007669"/>
    <property type="project" value="TreeGrafter"/>
</dbReference>
<dbReference type="PROSITE" id="PS00636">
    <property type="entry name" value="DNAJ_1"/>
    <property type="match status" value="1"/>
</dbReference>
<evidence type="ECO:0000256" key="3">
    <source>
        <dbReference type="ARBA" id="ARBA00022824"/>
    </source>
</evidence>
<keyword evidence="2 7" id="KW-0812">Transmembrane</keyword>
<dbReference type="InterPro" id="IPR015399">
    <property type="entry name" value="DUF1977_DnaJ-like"/>
</dbReference>
<protein>
    <submittedName>
        <fullName evidence="9">DnaJ domain-containing protein</fullName>
    </submittedName>
</protein>
<feature type="transmembrane region" description="Helical" evidence="7">
    <location>
        <begin position="260"/>
        <end position="282"/>
    </location>
</feature>
<dbReference type="GO" id="GO:0030544">
    <property type="term" value="F:Hsp70 protein binding"/>
    <property type="evidence" value="ECO:0007669"/>
    <property type="project" value="TreeGrafter"/>
</dbReference>
<dbReference type="GeneID" id="6995464"/>
<gene>
    <name evidence="9" type="ORF">CMU_015720</name>
</gene>
<dbReference type="Pfam" id="PF00226">
    <property type="entry name" value="DnaJ"/>
    <property type="match status" value="1"/>
</dbReference>
<dbReference type="Pfam" id="PF09320">
    <property type="entry name" value="DUF1977"/>
    <property type="match status" value="1"/>
</dbReference>
<comment type="subcellular location">
    <subcellularLocation>
        <location evidence="1">Endoplasmic reticulum membrane</location>
        <topology evidence="1">Single-pass membrane protein</topology>
    </subcellularLocation>
</comment>
<dbReference type="EMBL" id="DS989728">
    <property type="protein sequence ID" value="EEA05825.1"/>
    <property type="molecule type" value="Genomic_DNA"/>
</dbReference>
<dbReference type="STRING" id="441375.B6ACH1"/>
<dbReference type="AlphaFoldDB" id="B6ACH1"/>
<proteinExistence type="predicted"/>
<dbReference type="SUPFAM" id="SSF46565">
    <property type="entry name" value="Chaperone J-domain"/>
    <property type="match status" value="1"/>
</dbReference>
<dbReference type="InterPro" id="IPR036869">
    <property type="entry name" value="J_dom_sf"/>
</dbReference>